<feature type="region of interest" description="Disordered" evidence="1">
    <location>
        <begin position="80"/>
        <end position="101"/>
    </location>
</feature>
<dbReference type="Proteomes" id="UP001271792">
    <property type="component" value="Unassembled WGS sequence"/>
</dbReference>
<evidence type="ECO:0000313" key="2">
    <source>
        <dbReference type="EMBL" id="MDX8051317.1"/>
    </source>
</evidence>
<keyword evidence="3" id="KW-1185">Reference proteome</keyword>
<reference evidence="2 3" key="2">
    <citation type="submission" date="2023-11" db="EMBL/GenBank/DDBJ databases">
        <authorList>
            <person name="Lara A.C."/>
            <person name="Chronakova A."/>
        </authorList>
    </citation>
    <scope>NUCLEOTIDE SEQUENCE [LARGE SCALE GENOMIC DNA]</scope>
    <source>
        <strain evidence="2 3">BCCO 10_0798</strain>
    </source>
</reference>
<dbReference type="RefSeq" id="WP_319985255.1">
    <property type="nucleotide sequence ID" value="NZ_JAXAVV010000008.1"/>
</dbReference>
<reference evidence="2 3" key="1">
    <citation type="submission" date="2023-11" db="EMBL/GenBank/DDBJ databases">
        <title>Lentzea sokolovensis, sp. nov., Lentzea kristufkii, sp. nov., and Lentzea miocenensis, sp. nov., rare actinobacteria from Sokolov Coal Basin, Miocene lacustrine sediment, Czech Republic.</title>
        <authorList>
            <person name="Lara A."/>
            <person name="Kotroba L."/>
            <person name="Nouioui I."/>
            <person name="Neumann-Schaal M."/>
            <person name="Mast Y."/>
            <person name="Chronakova A."/>
        </authorList>
    </citation>
    <scope>NUCLEOTIDE SEQUENCE [LARGE SCALE GENOMIC DNA]</scope>
    <source>
        <strain evidence="2 3">BCCO 10_0798</strain>
    </source>
</reference>
<protein>
    <submittedName>
        <fullName evidence="2">Uncharacterized protein</fullName>
    </submittedName>
</protein>
<accession>A0ABU4TSX2</accession>
<sequence>MRSGLPLPFLSLGVALVTGALLTGVALSGPALPGADGRGVVTPPPHSNPVVTPEAGSPQKSVAATTVAPSGAVSAVAPAVLPTDVSSEVPNAENPRNDLGA</sequence>
<name>A0ABU4TSX2_9PSEU</name>
<evidence type="ECO:0000256" key="1">
    <source>
        <dbReference type="SAM" id="MobiDB-lite"/>
    </source>
</evidence>
<gene>
    <name evidence="2" type="ORF">SK571_18160</name>
</gene>
<comment type="caution">
    <text evidence="2">The sequence shown here is derived from an EMBL/GenBank/DDBJ whole genome shotgun (WGS) entry which is preliminary data.</text>
</comment>
<feature type="region of interest" description="Disordered" evidence="1">
    <location>
        <begin position="32"/>
        <end position="64"/>
    </location>
</feature>
<evidence type="ECO:0000313" key="3">
    <source>
        <dbReference type="Proteomes" id="UP001271792"/>
    </source>
</evidence>
<organism evidence="2 3">
    <name type="scientific">Lentzea kristufekii</name>
    <dbReference type="NCBI Taxonomy" id="3095430"/>
    <lineage>
        <taxon>Bacteria</taxon>
        <taxon>Bacillati</taxon>
        <taxon>Actinomycetota</taxon>
        <taxon>Actinomycetes</taxon>
        <taxon>Pseudonocardiales</taxon>
        <taxon>Pseudonocardiaceae</taxon>
        <taxon>Lentzea</taxon>
    </lineage>
</organism>
<dbReference type="EMBL" id="JAXAVV010000008">
    <property type="protein sequence ID" value="MDX8051317.1"/>
    <property type="molecule type" value="Genomic_DNA"/>
</dbReference>
<proteinExistence type="predicted"/>